<evidence type="ECO:0008006" key="3">
    <source>
        <dbReference type="Google" id="ProtNLM"/>
    </source>
</evidence>
<accession>A0A7J9HHC7</accession>
<evidence type="ECO:0000313" key="2">
    <source>
        <dbReference type="Proteomes" id="UP000593560"/>
    </source>
</evidence>
<reference evidence="1 2" key="1">
    <citation type="journal article" date="2019" name="Genome Biol. Evol.">
        <title>Insights into the evolution of the New World diploid cottons (Gossypium, subgenus Houzingenia) based on genome sequencing.</title>
        <authorList>
            <person name="Grover C.E."/>
            <person name="Arick M.A. 2nd"/>
            <person name="Thrash A."/>
            <person name="Conover J.L."/>
            <person name="Sanders W.S."/>
            <person name="Peterson D.G."/>
            <person name="Frelichowski J.E."/>
            <person name="Scheffler J.A."/>
            <person name="Scheffler B.E."/>
            <person name="Wendel J.F."/>
        </authorList>
    </citation>
    <scope>NUCLEOTIDE SEQUENCE [LARGE SCALE GENOMIC DNA]</scope>
    <source>
        <strain evidence="1">0</strain>
        <tissue evidence="1">Leaf</tissue>
    </source>
</reference>
<evidence type="ECO:0000313" key="1">
    <source>
        <dbReference type="EMBL" id="MBA0809239.1"/>
    </source>
</evidence>
<dbReference type="Proteomes" id="UP000593560">
    <property type="component" value="Unassembled WGS sequence"/>
</dbReference>
<organism evidence="1 2">
    <name type="scientific">Gossypium harknessii</name>
    <dbReference type="NCBI Taxonomy" id="34285"/>
    <lineage>
        <taxon>Eukaryota</taxon>
        <taxon>Viridiplantae</taxon>
        <taxon>Streptophyta</taxon>
        <taxon>Embryophyta</taxon>
        <taxon>Tracheophyta</taxon>
        <taxon>Spermatophyta</taxon>
        <taxon>Magnoliopsida</taxon>
        <taxon>eudicotyledons</taxon>
        <taxon>Gunneridae</taxon>
        <taxon>Pentapetalae</taxon>
        <taxon>rosids</taxon>
        <taxon>malvids</taxon>
        <taxon>Malvales</taxon>
        <taxon>Malvaceae</taxon>
        <taxon>Malvoideae</taxon>
        <taxon>Gossypium</taxon>
    </lineage>
</organism>
<comment type="caution">
    <text evidence="1">The sequence shown here is derived from an EMBL/GenBank/DDBJ whole genome shotgun (WGS) entry which is preliminary data.</text>
</comment>
<sequence length="122" mass="13507">MGVFAAANASGDRDGVTRGHGRAGFIYAHFSPSIAEAFSIRETLSWLKYLAFDNLCDCLLMKNEFQHLSFYWTHGCANEAAHSLAQAPLLYANHMEWDGFPIISFNENVLYVIVNSVVGKCG</sequence>
<gene>
    <name evidence="1" type="ORF">Gohar_024909</name>
</gene>
<proteinExistence type="predicted"/>
<keyword evidence="2" id="KW-1185">Reference proteome</keyword>
<dbReference type="OrthoDB" id="852312at2759"/>
<protein>
    <recommendedName>
        <fullName evidence="3">RNase H type-1 domain-containing protein</fullName>
    </recommendedName>
</protein>
<name>A0A7J9HHC7_9ROSI</name>
<dbReference type="AlphaFoldDB" id="A0A7J9HHC7"/>
<dbReference type="EMBL" id="JABFAD010000009">
    <property type="protein sequence ID" value="MBA0809239.1"/>
    <property type="molecule type" value="Genomic_DNA"/>
</dbReference>